<keyword evidence="12" id="KW-1185">Reference proteome</keyword>
<evidence type="ECO:0000256" key="2">
    <source>
        <dbReference type="ARBA" id="ARBA00006555"/>
    </source>
</evidence>
<protein>
    <submittedName>
        <fullName evidence="11">Ferric siderophore transport system, periplasmic binding protein TonB</fullName>
    </submittedName>
</protein>
<dbReference type="OrthoDB" id="826933at2"/>
<evidence type="ECO:0000256" key="9">
    <source>
        <dbReference type="ARBA" id="ARBA00023136"/>
    </source>
</evidence>
<keyword evidence="9" id="KW-0472">Membrane</keyword>
<dbReference type="GO" id="GO:0031992">
    <property type="term" value="F:energy transducer activity"/>
    <property type="evidence" value="ECO:0007669"/>
    <property type="project" value="TreeGrafter"/>
</dbReference>
<keyword evidence="7" id="KW-0653">Protein transport</keyword>
<keyword evidence="6" id="KW-0812">Transmembrane</keyword>
<accession>M7XJN7</accession>
<dbReference type="STRING" id="1239962.C943_03445"/>
<dbReference type="NCBIfam" id="TIGR01352">
    <property type="entry name" value="tonB_Cterm"/>
    <property type="match status" value="1"/>
</dbReference>
<evidence type="ECO:0000256" key="6">
    <source>
        <dbReference type="ARBA" id="ARBA00022692"/>
    </source>
</evidence>
<dbReference type="RefSeq" id="WP_008624437.1">
    <property type="nucleotide sequence ID" value="NZ_AMZY02000005.1"/>
</dbReference>
<feature type="domain" description="TonB C-terminal" evidence="10">
    <location>
        <begin position="160"/>
        <end position="252"/>
    </location>
</feature>
<comment type="caution">
    <text evidence="11">The sequence shown here is derived from an EMBL/GenBank/DDBJ whole genome shotgun (WGS) entry which is preliminary data.</text>
</comment>
<dbReference type="PANTHER" id="PTHR33446:SF2">
    <property type="entry name" value="PROTEIN TONB"/>
    <property type="match status" value="1"/>
</dbReference>
<dbReference type="PROSITE" id="PS52015">
    <property type="entry name" value="TONB_CTD"/>
    <property type="match status" value="1"/>
</dbReference>
<evidence type="ECO:0000256" key="1">
    <source>
        <dbReference type="ARBA" id="ARBA00004383"/>
    </source>
</evidence>
<evidence type="ECO:0000256" key="5">
    <source>
        <dbReference type="ARBA" id="ARBA00022519"/>
    </source>
</evidence>
<dbReference type="InParanoid" id="M7XJN7"/>
<evidence type="ECO:0000259" key="10">
    <source>
        <dbReference type="PROSITE" id="PS52015"/>
    </source>
</evidence>
<dbReference type="AlphaFoldDB" id="M7XJN7"/>
<dbReference type="InterPro" id="IPR051045">
    <property type="entry name" value="TonB-dependent_transducer"/>
</dbReference>
<evidence type="ECO:0000256" key="4">
    <source>
        <dbReference type="ARBA" id="ARBA00022475"/>
    </source>
</evidence>
<dbReference type="PANTHER" id="PTHR33446">
    <property type="entry name" value="PROTEIN TONB-RELATED"/>
    <property type="match status" value="1"/>
</dbReference>
<evidence type="ECO:0000256" key="3">
    <source>
        <dbReference type="ARBA" id="ARBA00022448"/>
    </source>
</evidence>
<dbReference type="SUPFAM" id="SSF74653">
    <property type="entry name" value="TolA/TonB C-terminal domain"/>
    <property type="match status" value="1"/>
</dbReference>
<dbReference type="Proteomes" id="UP000010953">
    <property type="component" value="Unassembled WGS sequence"/>
</dbReference>
<evidence type="ECO:0000256" key="7">
    <source>
        <dbReference type="ARBA" id="ARBA00022927"/>
    </source>
</evidence>
<keyword evidence="3" id="KW-0813">Transport</keyword>
<dbReference type="GO" id="GO:0098797">
    <property type="term" value="C:plasma membrane protein complex"/>
    <property type="evidence" value="ECO:0007669"/>
    <property type="project" value="TreeGrafter"/>
</dbReference>
<dbReference type="GO" id="GO:0055085">
    <property type="term" value="P:transmembrane transport"/>
    <property type="evidence" value="ECO:0007669"/>
    <property type="project" value="InterPro"/>
</dbReference>
<dbReference type="EMBL" id="AMZY02000005">
    <property type="protein sequence ID" value="EMS34758.1"/>
    <property type="molecule type" value="Genomic_DNA"/>
</dbReference>
<evidence type="ECO:0000313" key="12">
    <source>
        <dbReference type="Proteomes" id="UP000010953"/>
    </source>
</evidence>
<dbReference type="GO" id="GO:0015031">
    <property type="term" value="P:protein transport"/>
    <property type="evidence" value="ECO:0007669"/>
    <property type="project" value="UniProtKB-KW"/>
</dbReference>
<name>M7XJN7_9BACT</name>
<keyword evidence="5" id="KW-0997">Cell inner membrane</keyword>
<dbReference type="Pfam" id="PF03544">
    <property type="entry name" value="TonB_C"/>
    <property type="match status" value="1"/>
</dbReference>
<comment type="subcellular location">
    <subcellularLocation>
        <location evidence="1">Cell inner membrane</location>
        <topology evidence="1">Single-pass membrane protein</topology>
        <orientation evidence="1">Periplasmic side</orientation>
    </subcellularLocation>
</comment>
<evidence type="ECO:0000313" key="11">
    <source>
        <dbReference type="EMBL" id="EMS34758.1"/>
    </source>
</evidence>
<keyword evidence="8" id="KW-1133">Transmembrane helix</keyword>
<sequence length="252" mass="29034">MKNQRSYLLLMLLFSIGIFHQVCFAQGTIFLNKYKRPIKDVTKYEPRYFQTTEESKSNIRVAKTYNLDSVLVQEKVEYLGKKGNVLQYSLKDFDQNSRAVIRVYRVDNSSKSTVDSVFHSNGILAALKRTANWQLVEEKRWDNSGNPLDLGLFREASIVGGPEAWDNFLASNLNYPSEARSDRAEGMVYLAFQLDEEGRISEIEVMNPEDVHPALANEALRVMKKYQKNFSPKVENGNPVKTEMYLPIRFKL</sequence>
<organism evidence="11 12">
    <name type="scientific">Mariniradius saccharolyticus AK6</name>
    <dbReference type="NCBI Taxonomy" id="1239962"/>
    <lineage>
        <taxon>Bacteria</taxon>
        <taxon>Pseudomonadati</taxon>
        <taxon>Bacteroidota</taxon>
        <taxon>Cytophagia</taxon>
        <taxon>Cytophagales</taxon>
        <taxon>Cyclobacteriaceae</taxon>
        <taxon>Mariniradius</taxon>
    </lineage>
</organism>
<proteinExistence type="inferred from homology"/>
<comment type="similarity">
    <text evidence="2">Belongs to the TonB family.</text>
</comment>
<dbReference type="Gene3D" id="3.30.1150.10">
    <property type="match status" value="1"/>
</dbReference>
<dbReference type="InterPro" id="IPR006260">
    <property type="entry name" value="TonB/TolA_C"/>
</dbReference>
<dbReference type="eggNOG" id="COG0810">
    <property type="taxonomic scope" value="Bacteria"/>
</dbReference>
<reference evidence="11" key="1">
    <citation type="submission" date="2013-01" db="EMBL/GenBank/DDBJ databases">
        <title>Genome assembly of Mariniradius saccharolyticus AK6.</title>
        <authorList>
            <person name="Vaidya B."/>
            <person name="Khatri I."/>
            <person name="Tanuku N.R.S."/>
            <person name="Subramanian S."/>
            <person name="Pinnaka A."/>
        </authorList>
    </citation>
    <scope>NUCLEOTIDE SEQUENCE [LARGE SCALE GENOMIC DNA]</scope>
    <source>
        <strain evidence="11">AK6</strain>
    </source>
</reference>
<evidence type="ECO:0000256" key="8">
    <source>
        <dbReference type="ARBA" id="ARBA00022989"/>
    </source>
</evidence>
<dbReference type="InterPro" id="IPR037682">
    <property type="entry name" value="TonB_C"/>
</dbReference>
<keyword evidence="4" id="KW-1003">Cell membrane</keyword>
<gene>
    <name evidence="11" type="ORF">C943_03445</name>
</gene>